<evidence type="ECO:0000313" key="3">
    <source>
        <dbReference type="Proteomes" id="UP001174050"/>
    </source>
</evidence>
<sequence length="262" mass="26953">MTDRMTFLTLAGLRKRGWTDAMVRDLLGQPDVQGRDPRRWSVAPVRLYLLARVQAVERAPEFAACATAARGAAAARVAAERRRQAVLAAIRAEPIRVPILPEAELERRAVRHRRLLDGPRGGGMPDGNGAATRRGAGGRGGAGRGGTGGGGAASGGTAPGGSAPGGAGSGGAGLGGTERDAAVGGVARPGGATPGGAAAGGALVRWQVDYLRHALSRYDALLDGLFGATGRAEAERLLRERVYRAIAQAYPRLAAECARRIR</sequence>
<organism evidence="2 3">
    <name type="scientific">Streptomyces ficellus</name>
    <dbReference type="NCBI Taxonomy" id="1977088"/>
    <lineage>
        <taxon>Bacteria</taxon>
        <taxon>Bacillati</taxon>
        <taxon>Actinomycetota</taxon>
        <taxon>Actinomycetes</taxon>
        <taxon>Kitasatosporales</taxon>
        <taxon>Streptomycetaceae</taxon>
        <taxon>Streptomyces</taxon>
    </lineage>
</organism>
<gene>
    <name evidence="2" type="ORF">QWM81_08200</name>
</gene>
<protein>
    <submittedName>
        <fullName evidence="2">Uncharacterized protein</fullName>
    </submittedName>
</protein>
<keyword evidence="3" id="KW-1185">Reference proteome</keyword>
<reference evidence="2" key="1">
    <citation type="submission" date="2023-06" db="EMBL/GenBank/DDBJ databases">
        <title>WGS-Sequencing of Streptomyces ficellus isolate 21 collected from sand in Gara Djebilet Iron Mine in Algeria.</title>
        <authorList>
            <person name="Zegers G.P."/>
            <person name="Gomez A."/>
            <person name="Gueddou A."/>
            <person name="Zahara A.F."/>
            <person name="Worth M."/>
            <person name="Sevigny J.L."/>
            <person name="Tisa L."/>
        </authorList>
    </citation>
    <scope>NUCLEOTIDE SEQUENCE</scope>
    <source>
        <strain evidence="2">AS11</strain>
    </source>
</reference>
<name>A0ABT7Z3G9_9ACTN</name>
<accession>A0ABT7Z3G9</accession>
<evidence type="ECO:0000256" key="1">
    <source>
        <dbReference type="SAM" id="MobiDB-lite"/>
    </source>
</evidence>
<proteinExistence type="predicted"/>
<dbReference type="EMBL" id="JAUEPL010000007">
    <property type="protein sequence ID" value="MDN3294028.1"/>
    <property type="molecule type" value="Genomic_DNA"/>
</dbReference>
<dbReference type="Proteomes" id="UP001174050">
    <property type="component" value="Unassembled WGS sequence"/>
</dbReference>
<comment type="caution">
    <text evidence="2">The sequence shown here is derived from an EMBL/GenBank/DDBJ whole genome shotgun (WGS) entry which is preliminary data.</text>
</comment>
<feature type="region of interest" description="Disordered" evidence="1">
    <location>
        <begin position="114"/>
        <end position="189"/>
    </location>
</feature>
<evidence type="ECO:0000313" key="2">
    <source>
        <dbReference type="EMBL" id="MDN3294028.1"/>
    </source>
</evidence>
<feature type="compositionally biased region" description="Gly residues" evidence="1">
    <location>
        <begin position="135"/>
        <end position="176"/>
    </location>
</feature>